<dbReference type="RefSeq" id="WP_320186273.1">
    <property type="nucleotide sequence ID" value="NZ_CP138332.1"/>
</dbReference>
<dbReference type="Proteomes" id="UP001597525">
    <property type="component" value="Unassembled WGS sequence"/>
</dbReference>
<dbReference type="InterPro" id="IPR016039">
    <property type="entry name" value="Thiolase-like"/>
</dbReference>
<protein>
    <submittedName>
        <fullName evidence="2">Beta-ketoacyl synthase chain length factor</fullName>
    </submittedName>
</protein>
<dbReference type="EMBL" id="JBHUPB010000006">
    <property type="protein sequence ID" value="MFD2967370.1"/>
    <property type="molecule type" value="Genomic_DNA"/>
</dbReference>
<dbReference type="Gene3D" id="3.40.47.10">
    <property type="match status" value="1"/>
</dbReference>
<evidence type="ECO:0000259" key="1">
    <source>
        <dbReference type="Pfam" id="PF13723"/>
    </source>
</evidence>
<comment type="caution">
    <text evidence="2">The sequence shown here is derived from an EMBL/GenBank/DDBJ whole genome shotgun (WGS) entry which is preliminary data.</text>
</comment>
<keyword evidence="3" id="KW-1185">Reference proteome</keyword>
<name>A0ABW6BF53_9SPHI</name>
<dbReference type="Pfam" id="PF13723">
    <property type="entry name" value="Ketoacyl-synt_2"/>
    <property type="match status" value="1"/>
</dbReference>
<accession>A0ABW6BF53</accession>
<gene>
    <name evidence="2" type="ORF">ACFS7Y_08225</name>
</gene>
<reference evidence="3" key="1">
    <citation type="journal article" date="2019" name="Int. J. Syst. Evol. Microbiol.">
        <title>The Global Catalogue of Microorganisms (GCM) 10K type strain sequencing project: providing services to taxonomists for standard genome sequencing and annotation.</title>
        <authorList>
            <consortium name="The Broad Institute Genomics Platform"/>
            <consortium name="The Broad Institute Genome Sequencing Center for Infectious Disease"/>
            <person name="Wu L."/>
            <person name="Ma J."/>
        </authorList>
    </citation>
    <scope>NUCLEOTIDE SEQUENCE [LARGE SCALE GENOMIC DNA]</scope>
    <source>
        <strain evidence="3">KCTC 22814</strain>
    </source>
</reference>
<sequence length="353" mass="39027">MKNSVFINGIGAVTAQGIWRSELLNEAEELCQAINYAQQPAYKELIPPAMIRRMSRGIKMGIYAAQQALDEAQVSLPDAIITGTGLGCSEDSEKFLRNILDNDEEFLTPTSFIQSTHNTVAAQIALRLQCKGYNFTYVNRSISFESALLDALLQLQQAEENQLLVGGVDEVSDHTYRLLQLVEEIKASDTKETVKTSITPGVNYGEGATFFSLDTQRSASTYAKLVDVTIQHRLGDSGLSTFIRDFLTANALHASDVDTLLLGYNGDLQEDSYYATVEEILPHASPLYYKHLSGQYDSCSAFGLAVAASILRNQRVPNSLHWRENHAVQQPQTILVYNQLKGKDHALILIQAC</sequence>
<dbReference type="SUPFAM" id="SSF53901">
    <property type="entry name" value="Thiolase-like"/>
    <property type="match status" value="1"/>
</dbReference>
<dbReference type="InterPro" id="IPR014030">
    <property type="entry name" value="Ketoacyl_synth_N"/>
</dbReference>
<evidence type="ECO:0000313" key="2">
    <source>
        <dbReference type="EMBL" id="MFD2967370.1"/>
    </source>
</evidence>
<proteinExistence type="predicted"/>
<organism evidence="2 3">
    <name type="scientific">Sphingobacterium bambusae</name>
    <dbReference type="NCBI Taxonomy" id="662858"/>
    <lineage>
        <taxon>Bacteria</taxon>
        <taxon>Pseudomonadati</taxon>
        <taxon>Bacteroidota</taxon>
        <taxon>Sphingobacteriia</taxon>
        <taxon>Sphingobacteriales</taxon>
        <taxon>Sphingobacteriaceae</taxon>
        <taxon>Sphingobacterium</taxon>
    </lineage>
</organism>
<feature type="domain" description="Beta-ketoacyl synthase-like N-terminal" evidence="1">
    <location>
        <begin position="38"/>
        <end position="178"/>
    </location>
</feature>
<evidence type="ECO:0000313" key="3">
    <source>
        <dbReference type="Proteomes" id="UP001597525"/>
    </source>
</evidence>